<reference evidence="1" key="2">
    <citation type="submission" date="2018-05" db="EMBL/GenBank/DDBJ databases">
        <title>OgluRS3 (Oryza glumaepatula Reference Sequence Version 3).</title>
        <authorList>
            <person name="Zhang J."/>
            <person name="Kudrna D."/>
            <person name="Lee S."/>
            <person name="Talag J."/>
            <person name="Welchert J."/>
            <person name="Wing R.A."/>
        </authorList>
    </citation>
    <scope>NUCLEOTIDE SEQUENCE [LARGE SCALE GENOMIC DNA]</scope>
</reference>
<dbReference type="EnsemblPlants" id="OGLUM02G24810.1">
    <property type="protein sequence ID" value="OGLUM02G24810.1"/>
    <property type="gene ID" value="OGLUM02G24810"/>
</dbReference>
<dbReference type="Gramene" id="OGLUM02G24810.1">
    <property type="protein sequence ID" value="OGLUM02G24810.1"/>
    <property type="gene ID" value="OGLUM02G24810"/>
</dbReference>
<accession>A0A0D9YV36</accession>
<reference evidence="1" key="1">
    <citation type="submission" date="2015-04" db="UniProtKB">
        <authorList>
            <consortium name="EnsemblPlants"/>
        </authorList>
    </citation>
    <scope>IDENTIFICATION</scope>
</reference>
<organism evidence="1">
    <name type="scientific">Oryza glumipatula</name>
    <dbReference type="NCBI Taxonomy" id="40148"/>
    <lineage>
        <taxon>Eukaryota</taxon>
        <taxon>Viridiplantae</taxon>
        <taxon>Streptophyta</taxon>
        <taxon>Embryophyta</taxon>
        <taxon>Tracheophyta</taxon>
        <taxon>Spermatophyta</taxon>
        <taxon>Magnoliopsida</taxon>
        <taxon>Liliopsida</taxon>
        <taxon>Poales</taxon>
        <taxon>Poaceae</taxon>
        <taxon>BOP clade</taxon>
        <taxon>Oryzoideae</taxon>
        <taxon>Oryzeae</taxon>
        <taxon>Oryzinae</taxon>
        <taxon>Oryza</taxon>
    </lineage>
</organism>
<dbReference type="AlphaFoldDB" id="A0A0D9YV36"/>
<evidence type="ECO:0000313" key="1">
    <source>
        <dbReference type="EnsemblPlants" id="OGLUM02G24810.1"/>
    </source>
</evidence>
<evidence type="ECO:0000313" key="2">
    <source>
        <dbReference type="Proteomes" id="UP000026961"/>
    </source>
</evidence>
<dbReference type="Proteomes" id="UP000026961">
    <property type="component" value="Chromosome 2"/>
</dbReference>
<dbReference type="HOGENOM" id="CLU_107352_0_0_1"/>
<name>A0A0D9YV36_9ORYZ</name>
<protein>
    <submittedName>
        <fullName evidence="1">Uncharacterized protein</fullName>
    </submittedName>
</protein>
<keyword evidence="2" id="KW-1185">Reference proteome</keyword>
<proteinExistence type="predicted"/>
<sequence>MEPEEEEEEEEEPNMYNSEAWEENHVGGFYECTGLPRDADGFVAAVHEVNPVQFLAGVFRYVGEDMAGELLRSDEDDVLHCPSIAASSSPEELLACAARAYTGRDRERCGGSVVEHLYMLCACFCPHAATTAAAAAHVSAPVVAGADHVPAPCDDNGVDLAFTQDELTAAAVTVGEVDEDEVAVAAAAATVDAAVDEIVLNALGFNEFARDLKETIEAKDREDALRAEGSSVSPGVRPPV</sequence>